<comment type="function">
    <text evidence="15">Acts as a processive, ATP-dependent zinc metallopeptidase for both cytoplasmic and membrane proteins. Plays a role in the quality control of integral membrane proteins.</text>
</comment>
<dbReference type="GO" id="GO:0008270">
    <property type="term" value="F:zinc ion binding"/>
    <property type="evidence" value="ECO:0007669"/>
    <property type="project" value="UniProtKB-UniRule"/>
</dbReference>
<comment type="subcellular location">
    <subcellularLocation>
        <location evidence="15">Cell membrane</location>
        <topology evidence="15">Multi-pass membrane protein</topology>
        <orientation evidence="15">Cytoplasmic side</orientation>
    </subcellularLocation>
    <subcellularLocation>
        <location evidence="1">Membrane</location>
    </subcellularLocation>
</comment>
<gene>
    <name evidence="15" type="primary">ftsH</name>
    <name evidence="19" type="ORF">Ga0074812_106192</name>
</gene>
<feature type="binding site" evidence="15">
    <location>
        <position position="533"/>
    </location>
    <ligand>
        <name>Zn(2+)</name>
        <dbReference type="ChEBI" id="CHEBI:29105"/>
        <note>catalytic</note>
    </ligand>
</feature>
<dbReference type="Gene3D" id="3.30.720.210">
    <property type="match status" value="1"/>
</dbReference>
<dbReference type="CDD" id="cd19501">
    <property type="entry name" value="RecA-like_FtsH"/>
    <property type="match status" value="1"/>
</dbReference>
<dbReference type="InterPro" id="IPR041569">
    <property type="entry name" value="AAA_lid_3"/>
</dbReference>
<evidence type="ECO:0000256" key="9">
    <source>
        <dbReference type="ARBA" id="ARBA00022833"/>
    </source>
</evidence>
<dbReference type="SMART" id="SM00382">
    <property type="entry name" value="AAA"/>
    <property type="match status" value="1"/>
</dbReference>
<dbReference type="Gene3D" id="3.40.50.300">
    <property type="entry name" value="P-loop containing nucleotide triphosphate hydrolases"/>
    <property type="match status" value="1"/>
</dbReference>
<dbReference type="SUPFAM" id="SSF140990">
    <property type="entry name" value="FtsH protease domain-like"/>
    <property type="match status" value="1"/>
</dbReference>
<dbReference type="Pfam" id="PF06480">
    <property type="entry name" value="FtsH_ext"/>
    <property type="match status" value="1"/>
</dbReference>
<comment type="similarity">
    <text evidence="16">Belongs to the AAA ATPase family.</text>
</comment>
<dbReference type="GO" id="GO:0030163">
    <property type="term" value="P:protein catabolic process"/>
    <property type="evidence" value="ECO:0007669"/>
    <property type="project" value="UniProtKB-UniRule"/>
</dbReference>
<dbReference type="HAMAP" id="MF_01458">
    <property type="entry name" value="FtsH"/>
    <property type="match status" value="1"/>
</dbReference>
<dbReference type="InterPro" id="IPR003959">
    <property type="entry name" value="ATPase_AAA_core"/>
</dbReference>
<reference evidence="20" key="1">
    <citation type="submission" date="2015-11" db="EMBL/GenBank/DDBJ databases">
        <authorList>
            <person name="Varghese N."/>
        </authorList>
    </citation>
    <scope>NUCLEOTIDE SEQUENCE [LARGE SCALE GENOMIC DNA]</scope>
    <source>
        <strain evidence="20">DSM 45899</strain>
    </source>
</reference>
<evidence type="ECO:0000313" key="19">
    <source>
        <dbReference type="EMBL" id="CUU55937.1"/>
    </source>
</evidence>
<feature type="binding site" evidence="15">
    <location>
        <position position="457"/>
    </location>
    <ligand>
        <name>Zn(2+)</name>
        <dbReference type="ChEBI" id="CHEBI:29105"/>
        <note>catalytic</note>
    </ligand>
</feature>
<dbReference type="GO" id="GO:0016887">
    <property type="term" value="F:ATP hydrolysis activity"/>
    <property type="evidence" value="ECO:0007669"/>
    <property type="project" value="UniProtKB-UniRule"/>
</dbReference>
<keyword evidence="3 15" id="KW-1003">Cell membrane</keyword>
<evidence type="ECO:0000256" key="14">
    <source>
        <dbReference type="ARBA" id="ARBA00061570"/>
    </source>
</evidence>
<protein>
    <recommendedName>
        <fullName evidence="15">ATP-dependent zinc metalloprotease FtsH</fullName>
        <ecNumber evidence="15">3.4.24.-</ecNumber>
    </recommendedName>
</protein>
<dbReference type="NCBIfam" id="TIGR01241">
    <property type="entry name" value="FtsH_fam"/>
    <property type="match status" value="1"/>
</dbReference>
<evidence type="ECO:0000256" key="2">
    <source>
        <dbReference type="ARBA" id="ARBA00010044"/>
    </source>
</evidence>
<dbReference type="SUPFAM" id="SSF52540">
    <property type="entry name" value="P-loop containing nucleoside triphosphate hydrolases"/>
    <property type="match status" value="1"/>
</dbReference>
<feature type="region of interest" description="Disordered" evidence="17">
    <location>
        <begin position="643"/>
        <end position="666"/>
    </location>
</feature>
<feature type="active site" evidence="15">
    <location>
        <position position="458"/>
    </location>
</feature>
<evidence type="ECO:0000256" key="5">
    <source>
        <dbReference type="ARBA" id="ARBA00022692"/>
    </source>
</evidence>
<feature type="compositionally biased region" description="Gly residues" evidence="17">
    <location>
        <begin position="645"/>
        <end position="656"/>
    </location>
</feature>
<dbReference type="Proteomes" id="UP000198802">
    <property type="component" value="Unassembled WGS sequence"/>
</dbReference>
<dbReference type="InterPro" id="IPR005936">
    <property type="entry name" value="FtsH"/>
</dbReference>
<dbReference type="GO" id="GO:0051301">
    <property type="term" value="P:cell division"/>
    <property type="evidence" value="ECO:0007669"/>
    <property type="project" value="UniProtKB-KW"/>
</dbReference>
<dbReference type="FunFam" id="1.20.58.760:FF:000001">
    <property type="entry name" value="ATP-dependent zinc metalloprotease FtsH"/>
    <property type="match status" value="1"/>
</dbReference>
<name>A0A0S4QK25_9ACTN</name>
<keyword evidence="7 15" id="KW-0547">Nucleotide-binding</keyword>
<dbReference type="InterPro" id="IPR037219">
    <property type="entry name" value="Peptidase_M41-like"/>
</dbReference>
<dbReference type="GO" id="GO:0005524">
    <property type="term" value="F:ATP binding"/>
    <property type="evidence" value="ECO:0007669"/>
    <property type="project" value="UniProtKB-UniRule"/>
</dbReference>
<feature type="transmembrane region" description="Helical" evidence="15">
    <location>
        <begin position="137"/>
        <end position="156"/>
    </location>
</feature>
<keyword evidence="9 15" id="KW-0862">Zinc</keyword>
<evidence type="ECO:0000256" key="11">
    <source>
        <dbReference type="ARBA" id="ARBA00022989"/>
    </source>
</evidence>
<organism evidence="19 20">
    <name type="scientific">Parafrankia irregularis</name>
    <dbReference type="NCBI Taxonomy" id="795642"/>
    <lineage>
        <taxon>Bacteria</taxon>
        <taxon>Bacillati</taxon>
        <taxon>Actinomycetota</taxon>
        <taxon>Actinomycetes</taxon>
        <taxon>Frankiales</taxon>
        <taxon>Frankiaceae</taxon>
        <taxon>Parafrankia</taxon>
    </lineage>
</organism>
<dbReference type="GO" id="GO:0006508">
    <property type="term" value="P:proteolysis"/>
    <property type="evidence" value="ECO:0007669"/>
    <property type="project" value="UniProtKB-KW"/>
</dbReference>
<evidence type="ECO:0000256" key="13">
    <source>
        <dbReference type="ARBA" id="ARBA00023136"/>
    </source>
</evidence>
<comment type="cofactor">
    <cofactor evidence="15">
        <name>Zn(2+)</name>
        <dbReference type="ChEBI" id="CHEBI:29105"/>
    </cofactor>
    <text evidence="15">Binds 1 zinc ion per subunit.</text>
</comment>
<dbReference type="InterPro" id="IPR000642">
    <property type="entry name" value="Peptidase_M41"/>
</dbReference>
<accession>A0A0S4QK25</accession>
<evidence type="ECO:0000256" key="1">
    <source>
        <dbReference type="ARBA" id="ARBA00004370"/>
    </source>
</evidence>
<feature type="compositionally biased region" description="Pro residues" evidence="17">
    <location>
        <begin position="26"/>
        <end position="37"/>
    </location>
</feature>
<keyword evidence="19" id="KW-0131">Cell cycle</keyword>
<evidence type="ECO:0000256" key="12">
    <source>
        <dbReference type="ARBA" id="ARBA00023049"/>
    </source>
</evidence>
<evidence type="ECO:0000259" key="18">
    <source>
        <dbReference type="SMART" id="SM00382"/>
    </source>
</evidence>
<dbReference type="EMBL" id="FAOZ01000006">
    <property type="protein sequence ID" value="CUU55937.1"/>
    <property type="molecule type" value="Genomic_DNA"/>
</dbReference>
<keyword evidence="11 15" id="KW-1133">Transmembrane helix</keyword>
<keyword evidence="19" id="KW-0132">Cell division</keyword>
<keyword evidence="20" id="KW-1185">Reference proteome</keyword>
<sequence>MVEPVISRVVLDGAHHSAPARSGPPKDTPPKPAPPPMPGWRRFLIPLGLVVTVLLLFGPSLFAGAPDELAYSDFVGRVDAGQVRSVTIDDQGAVDGTLTDGKDFTTRIPTALDSTALTSKLAAKKVEITATRTGTSFLSVLLSFLPLLLLIGFFVWSGRMARRQLGGGAGGPLGMFSRSRAKVTDVVRPETRFTDVAGYEGAKQEISEVVDFLRNPDQYREAGAHGPRGVLMVGPPGTGKTLLARAVAGEAEVPFLSIAGSGFVEMFVGVGASRVRDLFAEARRRAPSIIFIDEIDAIGGRRGGSAFGGANDEREQTLNQLLAEMDGFEASSGVVILAATNRPETLDRALLRPGRFDRQVTVPLPNQAERAEILAVHARGKHLTADVDLTRVARGTPGFSGADLANLINEAAINAVRAGRSTLSAADLDAARDRILLGRRDASNALLPDEKRSVAVHESGHALVAALCADADPVAKVTILPAGMALGVTQQLPEAERHLYSENYLTDSLAVRLAGRAAELVVFGHGSTGASNDLAGATSLATRMVREFGLSAEVGPVGYASDGPGYLGTDEIIGRPYSEQTQRLIDSEVARLLREAEARAIDLLRMHRDALNELTARLLEEETVDGTVVDEIAAASVAKFAHAPGGTGPNGEGPQGGIPPQITLET</sequence>
<comment type="subunit">
    <text evidence="15">Homohexamer.</text>
</comment>
<dbReference type="PANTHER" id="PTHR23076">
    <property type="entry name" value="METALLOPROTEASE M41 FTSH"/>
    <property type="match status" value="1"/>
</dbReference>
<dbReference type="GO" id="GO:0004222">
    <property type="term" value="F:metalloendopeptidase activity"/>
    <property type="evidence" value="ECO:0007669"/>
    <property type="project" value="InterPro"/>
</dbReference>
<dbReference type="FunFam" id="3.40.50.300:FF:000001">
    <property type="entry name" value="ATP-dependent zinc metalloprotease FtsH"/>
    <property type="match status" value="1"/>
</dbReference>
<comment type="similarity">
    <text evidence="14 15">In the central section; belongs to the AAA ATPase family.</text>
</comment>
<dbReference type="Pfam" id="PF00004">
    <property type="entry name" value="AAA"/>
    <property type="match status" value="1"/>
</dbReference>
<comment type="similarity">
    <text evidence="2 15">In the C-terminal section; belongs to the peptidase M41 family.</text>
</comment>
<dbReference type="FunFam" id="1.10.8.60:FF:000001">
    <property type="entry name" value="ATP-dependent zinc metalloprotease FtsH"/>
    <property type="match status" value="1"/>
</dbReference>
<dbReference type="Pfam" id="PF01434">
    <property type="entry name" value="Peptidase_M41"/>
    <property type="match status" value="1"/>
</dbReference>
<feature type="transmembrane region" description="Helical" evidence="15">
    <location>
        <begin position="43"/>
        <end position="65"/>
    </location>
</feature>
<dbReference type="AlphaFoldDB" id="A0A0S4QK25"/>
<evidence type="ECO:0000256" key="17">
    <source>
        <dbReference type="SAM" id="MobiDB-lite"/>
    </source>
</evidence>
<dbReference type="InterPro" id="IPR027417">
    <property type="entry name" value="P-loop_NTPase"/>
</dbReference>
<evidence type="ECO:0000313" key="20">
    <source>
        <dbReference type="Proteomes" id="UP000198802"/>
    </source>
</evidence>
<dbReference type="PANTHER" id="PTHR23076:SF97">
    <property type="entry name" value="ATP-DEPENDENT ZINC METALLOPROTEASE YME1L1"/>
    <property type="match status" value="1"/>
</dbReference>
<keyword evidence="12 15" id="KW-0482">Metalloprotease</keyword>
<feature type="binding site" evidence="15">
    <location>
        <begin position="234"/>
        <end position="241"/>
    </location>
    <ligand>
        <name>ATP</name>
        <dbReference type="ChEBI" id="CHEBI:30616"/>
    </ligand>
</feature>
<dbReference type="GO" id="GO:0004176">
    <property type="term" value="F:ATP-dependent peptidase activity"/>
    <property type="evidence" value="ECO:0007669"/>
    <property type="project" value="InterPro"/>
</dbReference>
<dbReference type="Gene3D" id="1.10.8.60">
    <property type="match status" value="1"/>
</dbReference>
<dbReference type="Pfam" id="PF17862">
    <property type="entry name" value="AAA_lid_3"/>
    <property type="match status" value="1"/>
</dbReference>
<keyword evidence="8 15" id="KW-0378">Hydrolase</keyword>
<proteinExistence type="inferred from homology"/>
<dbReference type="PROSITE" id="PS00674">
    <property type="entry name" value="AAA"/>
    <property type="match status" value="1"/>
</dbReference>
<evidence type="ECO:0000256" key="7">
    <source>
        <dbReference type="ARBA" id="ARBA00022741"/>
    </source>
</evidence>
<dbReference type="GO" id="GO:0005886">
    <property type="term" value="C:plasma membrane"/>
    <property type="evidence" value="ECO:0007669"/>
    <property type="project" value="UniProtKB-SubCell"/>
</dbReference>
<evidence type="ECO:0000256" key="10">
    <source>
        <dbReference type="ARBA" id="ARBA00022840"/>
    </source>
</evidence>
<evidence type="ECO:0000256" key="3">
    <source>
        <dbReference type="ARBA" id="ARBA00022475"/>
    </source>
</evidence>
<evidence type="ECO:0000256" key="8">
    <source>
        <dbReference type="ARBA" id="ARBA00022801"/>
    </source>
</evidence>
<evidence type="ECO:0000256" key="6">
    <source>
        <dbReference type="ARBA" id="ARBA00022723"/>
    </source>
</evidence>
<keyword evidence="6 15" id="KW-0479">Metal-binding</keyword>
<dbReference type="InterPro" id="IPR003593">
    <property type="entry name" value="AAA+_ATPase"/>
</dbReference>
<keyword evidence="4 15" id="KW-0645">Protease</keyword>
<keyword evidence="5 15" id="KW-0812">Transmembrane</keyword>
<evidence type="ECO:0000256" key="4">
    <source>
        <dbReference type="ARBA" id="ARBA00022670"/>
    </source>
</evidence>
<feature type="region of interest" description="Disordered" evidence="17">
    <location>
        <begin position="13"/>
        <end position="37"/>
    </location>
</feature>
<dbReference type="EC" id="3.4.24.-" evidence="15"/>
<keyword evidence="13 15" id="KW-0472">Membrane</keyword>
<evidence type="ECO:0000256" key="16">
    <source>
        <dbReference type="RuleBase" id="RU003651"/>
    </source>
</evidence>
<dbReference type="InterPro" id="IPR003960">
    <property type="entry name" value="ATPase_AAA_CS"/>
</dbReference>
<evidence type="ECO:0000256" key="15">
    <source>
        <dbReference type="HAMAP-Rule" id="MF_01458"/>
    </source>
</evidence>
<dbReference type="InterPro" id="IPR011546">
    <property type="entry name" value="Pept_M41_FtsH_extracell"/>
</dbReference>
<feature type="domain" description="AAA+ ATPase" evidence="18">
    <location>
        <begin position="226"/>
        <end position="366"/>
    </location>
</feature>
<keyword evidence="10 15" id="KW-0067">ATP-binding</keyword>
<feature type="binding site" evidence="15">
    <location>
        <position position="461"/>
    </location>
    <ligand>
        <name>Zn(2+)</name>
        <dbReference type="ChEBI" id="CHEBI:29105"/>
        <note>catalytic</note>
    </ligand>
</feature>
<dbReference type="Gene3D" id="1.20.58.760">
    <property type="entry name" value="Peptidase M41"/>
    <property type="match status" value="1"/>
</dbReference>